<dbReference type="AlphaFoldDB" id="A0A6J4KAN8"/>
<dbReference type="CDD" id="cd13585">
    <property type="entry name" value="PBP2_TMBP_like"/>
    <property type="match status" value="1"/>
</dbReference>
<dbReference type="PANTHER" id="PTHR43649">
    <property type="entry name" value="ARABINOSE-BINDING PROTEIN-RELATED"/>
    <property type="match status" value="1"/>
</dbReference>
<reference evidence="1" key="1">
    <citation type="submission" date="2020-02" db="EMBL/GenBank/DDBJ databases">
        <authorList>
            <person name="Meier V. D."/>
        </authorList>
    </citation>
    <scope>NUCLEOTIDE SEQUENCE</scope>
    <source>
        <strain evidence="1">AVDCRST_MAG77</strain>
    </source>
</reference>
<accession>A0A6J4KAN8</accession>
<name>A0A6J4KAN8_9CHLR</name>
<dbReference type="EMBL" id="CADCTC010000292">
    <property type="protein sequence ID" value="CAA9300196.1"/>
    <property type="molecule type" value="Genomic_DNA"/>
</dbReference>
<dbReference type="Gene3D" id="3.40.190.10">
    <property type="entry name" value="Periplasmic binding protein-like II"/>
    <property type="match status" value="1"/>
</dbReference>
<protein>
    <recommendedName>
        <fullName evidence="2">ABC transporter, substrate-binding protein (Cluster 1, maltose/g3p/polyamine/iron)</fullName>
    </recommendedName>
</protein>
<dbReference type="SUPFAM" id="SSF53850">
    <property type="entry name" value="Periplasmic binding protein-like II"/>
    <property type="match status" value="1"/>
</dbReference>
<dbReference type="PANTHER" id="PTHR43649:SF30">
    <property type="entry name" value="ABC TRANSPORTER SUBSTRATE-BINDING PROTEIN"/>
    <property type="match status" value="1"/>
</dbReference>
<gene>
    <name evidence="1" type="ORF">AVDCRST_MAG77-5554</name>
</gene>
<sequence>MIQTGGVQRMAITSGVTRRRVVAGAGLSGAGVVLAACGGQSGAGGATGGSGTGGAATLKAGSTIVYWNDQAGAYPDLMQKWGTAFQQKTGVKVEVTGGIPAADYQNKLGAAFAGGTGPDVYRYLQEAVPLPAAVERNTLRKLDDYVKRDKYDLADFRKDSIELYRWKGVLYGLPRDYGLQVIYYNSDLFQRLGIPPIPTDWNDKTWTMQKFVDVCVQVARGGERHAVFVPRGRRPWSSFVYSNGGQVVKKNADGLATEFALTEKPAVDALQLMQDLIYKHKAAPQPSEEAALGNQIALLQSGKLAMQITNPSARGDYLRAGVTAFDVGVFPIGGAQRRGVGGGGTGWGIGGLTKQPEEAWAFLQHITSKEAELDEVAIGQTTPSRTSIATGKEFLDPSKPPKNAKVFADGQEYVVRDPVHAKWPDVERDVVNKVMNEQLWTGTASAAQALKEVKDKGDPFLKG</sequence>
<dbReference type="InterPro" id="IPR006059">
    <property type="entry name" value="SBP"/>
</dbReference>
<evidence type="ECO:0000313" key="1">
    <source>
        <dbReference type="EMBL" id="CAA9300196.1"/>
    </source>
</evidence>
<organism evidence="1">
    <name type="scientific">uncultured Chloroflexota bacterium</name>
    <dbReference type="NCBI Taxonomy" id="166587"/>
    <lineage>
        <taxon>Bacteria</taxon>
        <taxon>Bacillati</taxon>
        <taxon>Chloroflexota</taxon>
        <taxon>environmental samples</taxon>
    </lineage>
</organism>
<dbReference type="Pfam" id="PF13416">
    <property type="entry name" value="SBP_bac_8"/>
    <property type="match status" value="1"/>
</dbReference>
<proteinExistence type="predicted"/>
<dbReference type="InterPro" id="IPR006311">
    <property type="entry name" value="TAT_signal"/>
</dbReference>
<dbReference type="InterPro" id="IPR050490">
    <property type="entry name" value="Bact_solute-bd_prot1"/>
</dbReference>
<evidence type="ECO:0008006" key="2">
    <source>
        <dbReference type="Google" id="ProtNLM"/>
    </source>
</evidence>
<dbReference type="PROSITE" id="PS51318">
    <property type="entry name" value="TAT"/>
    <property type="match status" value="1"/>
</dbReference>